<feature type="compositionally biased region" description="Low complexity" evidence="2">
    <location>
        <begin position="1"/>
        <end position="18"/>
    </location>
</feature>
<dbReference type="GO" id="GO:0003723">
    <property type="term" value="F:RNA binding"/>
    <property type="evidence" value="ECO:0007669"/>
    <property type="project" value="UniProtKB-KW"/>
</dbReference>
<keyword evidence="1" id="KW-0694">RNA-binding</keyword>
<comment type="caution">
    <text evidence="3">The sequence shown here is derived from an EMBL/GenBank/DDBJ whole genome shotgun (WGS) entry which is preliminary data.</text>
</comment>
<protein>
    <submittedName>
        <fullName evidence="3">RNA recognition domain protein</fullName>
    </submittedName>
</protein>
<feature type="compositionally biased region" description="Low complexity" evidence="2">
    <location>
        <begin position="542"/>
        <end position="560"/>
    </location>
</feature>
<dbReference type="InterPro" id="IPR012677">
    <property type="entry name" value="Nucleotide-bd_a/b_plait_sf"/>
</dbReference>
<feature type="region of interest" description="Disordered" evidence="2">
    <location>
        <begin position="1"/>
        <end position="127"/>
    </location>
</feature>
<feature type="compositionally biased region" description="Polar residues" evidence="2">
    <location>
        <begin position="71"/>
        <end position="93"/>
    </location>
</feature>
<reference evidence="4" key="1">
    <citation type="journal article" date="2014" name="Genome Announc.">
        <title>Draft genome sequence of the plant-pathogenic soil fungus Rhizoctonia solani anastomosis group 3 strain Rhs1AP.</title>
        <authorList>
            <person name="Cubeta M.A."/>
            <person name="Thomas E."/>
            <person name="Dean R.A."/>
            <person name="Jabaji S."/>
            <person name="Neate S.M."/>
            <person name="Tavantzis S."/>
            <person name="Toda T."/>
            <person name="Vilgalys R."/>
            <person name="Bharathan N."/>
            <person name="Fedorova-Abrams N."/>
            <person name="Pakala S.B."/>
            <person name="Pakala S.M."/>
            <person name="Zafar N."/>
            <person name="Joardar V."/>
            <person name="Losada L."/>
            <person name="Nierman W.C."/>
        </authorList>
    </citation>
    <scope>NUCLEOTIDE SEQUENCE [LARGE SCALE GENOMIC DNA]</scope>
    <source>
        <strain evidence="4">AG-3</strain>
    </source>
</reference>
<proteinExistence type="predicted"/>
<dbReference type="Gene3D" id="3.30.70.330">
    <property type="match status" value="1"/>
</dbReference>
<dbReference type="Proteomes" id="UP000030108">
    <property type="component" value="Unassembled WGS sequence"/>
</dbReference>
<name>X8J6N8_9AGAM</name>
<feature type="compositionally biased region" description="Polar residues" evidence="2">
    <location>
        <begin position="106"/>
        <end position="116"/>
    </location>
</feature>
<feature type="region of interest" description="Disordered" evidence="2">
    <location>
        <begin position="447"/>
        <end position="492"/>
    </location>
</feature>
<accession>X8J6N8</accession>
<evidence type="ECO:0000256" key="2">
    <source>
        <dbReference type="SAM" id="MobiDB-lite"/>
    </source>
</evidence>
<gene>
    <name evidence="3" type="ORF">RSOL_229930</name>
</gene>
<evidence type="ECO:0000313" key="3">
    <source>
        <dbReference type="EMBL" id="EUC57690.1"/>
    </source>
</evidence>
<sequence length="693" mass="72964">MMQQAAPQPQQPIGALPPLVFHNTPNTQADNFTPTSMQPNIYSQPSNESLREATANASSSDGEGSGFTPKQYRTSNSFNSVSRPHQLSISNGTGPPGFMPSGESFGPNQGYQTPTHQDIFGTRAPPSNRQFDFDIGPNVPGPASGFLPQNGPYQSMAQLPHQPAPIGKPPSAAHMVQSMNSSHLIQSPANSGPRGSMNSIHGGPNGATAGSLASSAQFMGPVPHQAAIQQAVSSLGLQYGSPAFNDLVSKLSRQEGSGFQPSNMPQEEISTIFVVGFPDDMSEREFQNMFTFSSGFEAATLKIPNKEPGYGASSNGQGLTSANALRSGAYPANGFVAGGPNDPYNLVTVNSGGVVLDPPTSTAPGQWPNDDPYAIRTMPLTTAPSASGNELNHLTMPAPPRKQIIGFAKFRTRQEALEARDILQGRRVDAEKGAFLKAEMAKKNLHTKRGVGPLGLPLNQALPSNNNPPPHPSQDPATGMPGFTGSSLLGGSTALGEQLSQRDRDLAAIDAMGLGNGMWDKERDRELRNNNASAFDAFHSVPSSTASTTSRLPPPLSTTGLSNGVVGNGILSPTEYVPRSHVMGFSTSPMNGHASLMGAGVRRRPSATPRTGSSKRAVAPDDPQPVAASTRLQLGSYQFRAAFRWTDCPSKLISGTLDSSRLHHLVKQISGARRAPSGFGRVDGLERGCACST</sequence>
<evidence type="ECO:0000313" key="4">
    <source>
        <dbReference type="Proteomes" id="UP000030108"/>
    </source>
</evidence>
<feature type="compositionally biased region" description="Low complexity" evidence="2">
    <location>
        <begin position="483"/>
        <end position="492"/>
    </location>
</feature>
<dbReference type="PANTHER" id="PTHR10501">
    <property type="entry name" value="U1 SMALL NUCLEAR RIBONUCLEOPROTEIN A/U2 SMALL NUCLEAR RIBONUCLEOPROTEIN B"/>
    <property type="match status" value="1"/>
</dbReference>
<feature type="region of interest" description="Disordered" evidence="2">
    <location>
        <begin position="541"/>
        <end position="560"/>
    </location>
</feature>
<feature type="compositionally biased region" description="Polar residues" evidence="2">
    <location>
        <begin position="23"/>
        <end position="48"/>
    </location>
</feature>
<evidence type="ECO:0000256" key="1">
    <source>
        <dbReference type="ARBA" id="ARBA00022884"/>
    </source>
</evidence>
<dbReference type="EMBL" id="JATN01000322">
    <property type="protein sequence ID" value="EUC57690.1"/>
    <property type="molecule type" value="Genomic_DNA"/>
</dbReference>
<feature type="region of interest" description="Disordered" evidence="2">
    <location>
        <begin position="599"/>
        <end position="625"/>
    </location>
</feature>
<organism evidence="3 4">
    <name type="scientific">Rhizoctonia solani AG-3 Rhs1AP</name>
    <dbReference type="NCBI Taxonomy" id="1086054"/>
    <lineage>
        <taxon>Eukaryota</taxon>
        <taxon>Fungi</taxon>
        <taxon>Dikarya</taxon>
        <taxon>Basidiomycota</taxon>
        <taxon>Agaricomycotina</taxon>
        <taxon>Agaricomycetes</taxon>
        <taxon>Cantharellales</taxon>
        <taxon>Ceratobasidiaceae</taxon>
        <taxon>Rhizoctonia</taxon>
    </lineage>
</organism>
<dbReference type="OrthoDB" id="431169at2759"/>
<dbReference type="AlphaFoldDB" id="X8J6N8"/>